<evidence type="ECO:0000313" key="4">
    <source>
        <dbReference type="EMBL" id="PXY36869.1"/>
    </source>
</evidence>
<keyword evidence="1" id="KW-0479">Metal-binding</keyword>
<proteinExistence type="predicted"/>
<dbReference type="PROSITE" id="PS50966">
    <property type="entry name" value="ZF_SWIM"/>
    <property type="match status" value="1"/>
</dbReference>
<feature type="domain" description="SWIM-type" evidence="3">
    <location>
        <begin position="45"/>
        <end position="78"/>
    </location>
</feature>
<dbReference type="Proteomes" id="UP000247892">
    <property type="component" value="Unassembled WGS sequence"/>
</dbReference>
<dbReference type="GO" id="GO:0008270">
    <property type="term" value="F:zinc ion binding"/>
    <property type="evidence" value="ECO:0007669"/>
    <property type="project" value="UniProtKB-KW"/>
</dbReference>
<dbReference type="OrthoDB" id="9816340at2"/>
<evidence type="ECO:0000259" key="3">
    <source>
        <dbReference type="PROSITE" id="PS50966"/>
    </source>
</evidence>
<reference evidence="4 5" key="1">
    <citation type="submission" date="2016-07" db="EMBL/GenBank/DDBJ databases">
        <title>Draft genome sequence of Prauserella sp. YIM 121212, isolated from alkaline soil.</title>
        <authorList>
            <person name="Ruckert C."/>
            <person name="Albersmeier A."/>
            <person name="Jiang C.-L."/>
            <person name="Jiang Y."/>
            <person name="Kalinowski J."/>
            <person name="Schneider O."/>
            <person name="Winkler A."/>
            <person name="Zotchev S.B."/>
        </authorList>
    </citation>
    <scope>NUCLEOTIDE SEQUENCE [LARGE SCALE GENOMIC DNA]</scope>
    <source>
        <strain evidence="4 5">YIM 121212</strain>
    </source>
</reference>
<organism evidence="4 5">
    <name type="scientific">Prauserella flavalba</name>
    <dbReference type="NCBI Taxonomy" id="1477506"/>
    <lineage>
        <taxon>Bacteria</taxon>
        <taxon>Bacillati</taxon>
        <taxon>Actinomycetota</taxon>
        <taxon>Actinomycetes</taxon>
        <taxon>Pseudonocardiales</taxon>
        <taxon>Pseudonocardiaceae</taxon>
        <taxon>Prauserella</taxon>
    </lineage>
</organism>
<keyword evidence="5" id="KW-1185">Reference proteome</keyword>
<protein>
    <recommendedName>
        <fullName evidence="3">SWIM-type domain-containing protein</fullName>
    </recommendedName>
</protein>
<evidence type="ECO:0000313" key="5">
    <source>
        <dbReference type="Proteomes" id="UP000247892"/>
    </source>
</evidence>
<dbReference type="Pfam" id="PF04434">
    <property type="entry name" value="SWIM"/>
    <property type="match status" value="1"/>
</dbReference>
<gene>
    <name evidence="4" type="ORF">BA062_09575</name>
</gene>
<comment type="caution">
    <text evidence="4">The sequence shown here is derived from an EMBL/GenBank/DDBJ whole genome shotgun (WGS) entry which is preliminary data.</text>
</comment>
<accession>A0A318MDD2</accession>
<sequence length="427" mass="46450">MLRLAPDGASARAARSLATPGTWSALGSTESLVWGKCQGSAREPYQVTVDLHEPAFRCTCPSRKFPCKHGLALLLLWAANDGTVADLDEASPFAADWAHERAERAARKAGRSESAPDPEAAAKRQAERESLMSAGLDEFERWLFDLVRQGLAGVRAQPSRFWETAAARLVDAQVPGLAERVRAMGGAVHARPDWAAHLLTQLGRWYLAVRAWRRRASLSPAELGDLRALLGWPRRSEEILAGERVRDRWWVLGLRQDEDERLLSQRTWLYGEHTGQTVVLLDFAAAGGSLRVPHVLGSVLDSELALYPGAEPRRALLAGEQTVTAGEGLPVADSVPAALDRAATWLAGNPWLDRIPLALRAVTVVPSDGERTVLVDREGHALPVAEGTDVWPLLALSGGHPVDLFGEWIDEHVHPCSVVSDGRLVSV</sequence>
<keyword evidence="1" id="KW-0863">Zinc-finger</keyword>
<keyword evidence="1" id="KW-0862">Zinc</keyword>
<evidence type="ECO:0000256" key="2">
    <source>
        <dbReference type="SAM" id="MobiDB-lite"/>
    </source>
</evidence>
<dbReference type="InterPro" id="IPR007527">
    <property type="entry name" value="Znf_SWIM"/>
</dbReference>
<dbReference type="EMBL" id="MASU01000005">
    <property type="protein sequence ID" value="PXY36869.1"/>
    <property type="molecule type" value="Genomic_DNA"/>
</dbReference>
<evidence type="ECO:0000256" key="1">
    <source>
        <dbReference type="PROSITE-ProRule" id="PRU00325"/>
    </source>
</evidence>
<feature type="region of interest" description="Disordered" evidence="2">
    <location>
        <begin position="104"/>
        <end position="127"/>
    </location>
</feature>
<dbReference type="AlphaFoldDB" id="A0A318MDD2"/>
<name>A0A318MDD2_9PSEU</name>